<dbReference type="SUPFAM" id="SSF81383">
    <property type="entry name" value="F-box domain"/>
    <property type="match status" value="1"/>
</dbReference>
<dbReference type="OrthoDB" id="2322499at2759"/>
<evidence type="ECO:0000259" key="2">
    <source>
        <dbReference type="PROSITE" id="PS50181"/>
    </source>
</evidence>
<dbReference type="InterPro" id="IPR036047">
    <property type="entry name" value="F-box-like_dom_sf"/>
</dbReference>
<dbReference type="PROSITE" id="PS50181">
    <property type="entry name" value="FBOX"/>
    <property type="match status" value="1"/>
</dbReference>
<evidence type="ECO:0000313" key="4">
    <source>
        <dbReference type="Proteomes" id="UP000807025"/>
    </source>
</evidence>
<dbReference type="CDD" id="cd09917">
    <property type="entry name" value="F-box_SF"/>
    <property type="match status" value="1"/>
</dbReference>
<keyword evidence="4" id="KW-1185">Reference proteome</keyword>
<protein>
    <recommendedName>
        <fullName evidence="2">F-box domain-containing protein</fullName>
    </recommendedName>
</protein>
<feature type="domain" description="F-box" evidence="2">
    <location>
        <begin position="84"/>
        <end position="133"/>
    </location>
</feature>
<sequence length="307" mass="34719">MDDAQQSTSSGMRRSGRKRTSRVAAPREPIPGELTEAESSELNELSGEESSEFDEPAHRAKCAKLEVEVSSKRRVTSARREESLSLLPTVPFDVLMEVLARLRIADIIALSRTSKEFRGLLLSRRSISVWKGALNAEGCLECPADLSEPAYAVLLFGGTNCYNCRRTDIQRIDFGLRRRLCLRCMRVGLVPGKMLDTYFRGFDPVLLELIPYTHYCAYSCGNDYSCGYNSSDRYFHRDDIVKIRSSLEALERAGDPTATDEFLKAQRDKTSTIISTVHKYKTWAENAADRKVVESESRVWKTIPQPW</sequence>
<organism evidence="3 4">
    <name type="scientific">Pleurotus eryngii</name>
    <name type="common">Boletus of the steppes</name>
    <dbReference type="NCBI Taxonomy" id="5323"/>
    <lineage>
        <taxon>Eukaryota</taxon>
        <taxon>Fungi</taxon>
        <taxon>Dikarya</taxon>
        <taxon>Basidiomycota</taxon>
        <taxon>Agaricomycotina</taxon>
        <taxon>Agaricomycetes</taxon>
        <taxon>Agaricomycetidae</taxon>
        <taxon>Agaricales</taxon>
        <taxon>Pleurotineae</taxon>
        <taxon>Pleurotaceae</taxon>
        <taxon>Pleurotus</taxon>
    </lineage>
</organism>
<dbReference type="EMBL" id="MU154752">
    <property type="protein sequence ID" value="KAF9487758.1"/>
    <property type="molecule type" value="Genomic_DNA"/>
</dbReference>
<evidence type="ECO:0000313" key="3">
    <source>
        <dbReference type="EMBL" id="KAF9487758.1"/>
    </source>
</evidence>
<reference evidence="3" key="1">
    <citation type="submission" date="2020-11" db="EMBL/GenBank/DDBJ databases">
        <authorList>
            <consortium name="DOE Joint Genome Institute"/>
            <person name="Ahrendt S."/>
            <person name="Riley R."/>
            <person name="Andreopoulos W."/>
            <person name="Labutti K."/>
            <person name="Pangilinan J."/>
            <person name="Ruiz-Duenas F.J."/>
            <person name="Barrasa J.M."/>
            <person name="Sanchez-Garcia M."/>
            <person name="Camarero S."/>
            <person name="Miyauchi S."/>
            <person name="Serrano A."/>
            <person name="Linde D."/>
            <person name="Babiker R."/>
            <person name="Drula E."/>
            <person name="Ayuso-Fernandez I."/>
            <person name="Pacheco R."/>
            <person name="Padilla G."/>
            <person name="Ferreira P."/>
            <person name="Barriuso J."/>
            <person name="Kellner H."/>
            <person name="Castanera R."/>
            <person name="Alfaro M."/>
            <person name="Ramirez L."/>
            <person name="Pisabarro A.G."/>
            <person name="Kuo A."/>
            <person name="Tritt A."/>
            <person name="Lipzen A."/>
            <person name="He G."/>
            <person name="Yan M."/>
            <person name="Ng V."/>
            <person name="Cullen D."/>
            <person name="Martin F."/>
            <person name="Rosso M.-N."/>
            <person name="Henrissat B."/>
            <person name="Hibbett D."/>
            <person name="Martinez A.T."/>
            <person name="Grigoriev I.V."/>
        </authorList>
    </citation>
    <scope>NUCLEOTIDE SEQUENCE</scope>
    <source>
        <strain evidence="3">ATCC 90797</strain>
    </source>
</reference>
<feature type="compositionally biased region" description="Polar residues" evidence="1">
    <location>
        <begin position="1"/>
        <end position="12"/>
    </location>
</feature>
<proteinExistence type="predicted"/>
<dbReference type="AlphaFoldDB" id="A0A9P5ZGR8"/>
<name>A0A9P5ZGR8_PLEER</name>
<dbReference type="Pfam" id="PF00646">
    <property type="entry name" value="F-box"/>
    <property type="match status" value="1"/>
</dbReference>
<dbReference type="Proteomes" id="UP000807025">
    <property type="component" value="Unassembled WGS sequence"/>
</dbReference>
<accession>A0A9P5ZGR8</accession>
<dbReference type="InterPro" id="IPR001810">
    <property type="entry name" value="F-box_dom"/>
</dbReference>
<feature type="region of interest" description="Disordered" evidence="1">
    <location>
        <begin position="1"/>
        <end position="58"/>
    </location>
</feature>
<gene>
    <name evidence="3" type="ORF">BDN71DRAFT_596881</name>
</gene>
<evidence type="ECO:0000256" key="1">
    <source>
        <dbReference type="SAM" id="MobiDB-lite"/>
    </source>
</evidence>
<comment type="caution">
    <text evidence="3">The sequence shown here is derived from an EMBL/GenBank/DDBJ whole genome shotgun (WGS) entry which is preliminary data.</text>
</comment>
<feature type="compositionally biased region" description="Acidic residues" evidence="1">
    <location>
        <begin position="35"/>
        <end position="54"/>
    </location>
</feature>